<keyword evidence="1" id="KW-0472">Membrane</keyword>
<dbReference type="Gene3D" id="1.20.120.1630">
    <property type="match status" value="1"/>
</dbReference>
<evidence type="ECO:0000313" key="2">
    <source>
        <dbReference type="EMBL" id="JAC62332.1"/>
    </source>
</evidence>
<proteinExistence type="predicted"/>
<gene>
    <name evidence="2" type="ORF">TSPGSL018_23631</name>
</gene>
<dbReference type="AlphaFoldDB" id="A0A061QNU7"/>
<evidence type="ECO:0000256" key="1">
    <source>
        <dbReference type="SAM" id="Phobius"/>
    </source>
</evidence>
<organism evidence="2">
    <name type="scientific">Tetraselmis sp. GSL018</name>
    <dbReference type="NCBI Taxonomy" id="582737"/>
    <lineage>
        <taxon>Eukaryota</taxon>
        <taxon>Viridiplantae</taxon>
        <taxon>Chlorophyta</taxon>
        <taxon>core chlorophytes</taxon>
        <taxon>Chlorodendrophyceae</taxon>
        <taxon>Chlorodendrales</taxon>
        <taxon>Chlorodendraceae</taxon>
        <taxon>Tetraselmis</taxon>
    </lineage>
</organism>
<reference evidence="2" key="1">
    <citation type="submission" date="2014-05" db="EMBL/GenBank/DDBJ databases">
        <title>The transcriptome of the halophilic microalga Tetraselmis sp. GSL018 isolated from the Great Salt Lake, Utah.</title>
        <authorList>
            <person name="Jinkerson R.E."/>
            <person name="D'Adamo S."/>
            <person name="Posewitz M.C."/>
        </authorList>
    </citation>
    <scope>NUCLEOTIDE SEQUENCE</scope>
    <source>
        <strain evidence="2">GSL018</strain>
    </source>
</reference>
<keyword evidence="1" id="KW-0812">Transmembrane</keyword>
<sequence>MLPDFANTTSGGVTHLLLMLSFIYPVKVMAGSFKNSFSTKQSSVTTDRFGKELKMFRLPFRPPTVVLGSWVLGLISRELLRAANGFGVLPAEAPWNSLVPSANFPAYQLGVFCWFASFLLFLRSLYVMDKFSTPAPHANGAAQVVCQTDVFGVFRHPIYVAMLGTSISATLIFNSFYALTGVALSAAYLVG</sequence>
<feature type="transmembrane region" description="Helical" evidence="1">
    <location>
        <begin position="104"/>
        <end position="122"/>
    </location>
</feature>
<name>A0A061QNU7_9CHLO</name>
<feature type="transmembrane region" description="Helical" evidence="1">
    <location>
        <begin position="58"/>
        <end position="76"/>
    </location>
</feature>
<keyword evidence="1" id="KW-1133">Transmembrane helix</keyword>
<accession>A0A061QNU7</accession>
<feature type="non-terminal residue" evidence="2">
    <location>
        <position position="191"/>
    </location>
</feature>
<feature type="transmembrane region" description="Helical" evidence="1">
    <location>
        <begin position="12"/>
        <end position="30"/>
    </location>
</feature>
<protein>
    <submittedName>
        <fullName evidence="2">Uncharacterized protein</fullName>
    </submittedName>
</protein>
<dbReference type="EMBL" id="GBEZ01024679">
    <property type="protein sequence ID" value="JAC62332.1"/>
    <property type="molecule type" value="Transcribed_RNA"/>
</dbReference>